<dbReference type="RefSeq" id="WP_036638947.1">
    <property type="nucleotide sequence ID" value="NZ_JFZB01000029.1"/>
</dbReference>
<sequence>MTSQDARLSPLGIIMLDTAFERPAGDIGNRDSWPFEVLFETVTGATARRVVGGDDAELLDAFTAAGERLIARGARGLLTSCGFLAARQGVLSARLSVPLATSSLMQIPMVARCLPRGRRVGVLTYEATSLTAGHFTEVGADPETPRAGLPVDGALHALIEGGAPYDRAAIEAEVCAAVAGLLQTHPDIGAIVFECTNLPPFSGAVTRRFGLAVHDVISLGMWLHRGLAGAGYTAPGI</sequence>
<evidence type="ECO:0000313" key="1">
    <source>
        <dbReference type="EMBL" id="KFI25059.1"/>
    </source>
</evidence>
<name>A0A086XSQ9_9RHOB</name>
<accession>A0A086XSQ9</accession>
<organism evidence="1 2">
    <name type="scientific">Paenirhodobacter enshiensis</name>
    <dbReference type="NCBI Taxonomy" id="1105367"/>
    <lineage>
        <taxon>Bacteria</taxon>
        <taxon>Pseudomonadati</taxon>
        <taxon>Pseudomonadota</taxon>
        <taxon>Alphaproteobacteria</taxon>
        <taxon>Rhodobacterales</taxon>
        <taxon>Rhodobacter group</taxon>
        <taxon>Paenirhodobacter</taxon>
    </lineage>
</organism>
<comment type="caution">
    <text evidence="1">The sequence shown here is derived from an EMBL/GenBank/DDBJ whole genome shotgun (WGS) entry which is preliminary data.</text>
</comment>
<proteinExistence type="predicted"/>
<dbReference type="STRING" id="1105367.CG50_07160"/>
<dbReference type="OrthoDB" id="5465390at2"/>
<gene>
    <name evidence="1" type="ORF">CG50_07160</name>
</gene>
<dbReference type="NCBIfam" id="NF005679">
    <property type="entry name" value="PRK07475.1"/>
    <property type="match status" value="1"/>
</dbReference>
<keyword evidence="2" id="KW-1185">Reference proteome</keyword>
<protein>
    <recommendedName>
        <fullName evidence="3">Aspartate/glutamate racemase family protein</fullName>
    </recommendedName>
</protein>
<dbReference type="eggNOG" id="COG1794">
    <property type="taxonomic scope" value="Bacteria"/>
</dbReference>
<evidence type="ECO:0008006" key="3">
    <source>
        <dbReference type="Google" id="ProtNLM"/>
    </source>
</evidence>
<dbReference type="AlphaFoldDB" id="A0A086XSQ9"/>
<dbReference type="Proteomes" id="UP000028824">
    <property type="component" value="Unassembled WGS sequence"/>
</dbReference>
<dbReference type="EMBL" id="JFZB01000029">
    <property type="protein sequence ID" value="KFI25059.1"/>
    <property type="molecule type" value="Genomic_DNA"/>
</dbReference>
<reference evidence="1 2" key="1">
    <citation type="submission" date="2014-03" db="EMBL/GenBank/DDBJ databases">
        <title>Genome of Paenirhodobacter enshiensis DW2-9.</title>
        <authorList>
            <person name="Wang D."/>
            <person name="Wang G."/>
        </authorList>
    </citation>
    <scope>NUCLEOTIDE SEQUENCE [LARGE SCALE GENOMIC DNA]</scope>
    <source>
        <strain evidence="1 2">DW2-9</strain>
    </source>
</reference>
<evidence type="ECO:0000313" key="2">
    <source>
        <dbReference type="Proteomes" id="UP000028824"/>
    </source>
</evidence>